<dbReference type="SUPFAM" id="SSF89957">
    <property type="entry name" value="MTH1187/YkoF-like"/>
    <property type="match status" value="1"/>
</dbReference>
<dbReference type="InterPro" id="IPR029756">
    <property type="entry name" value="MTH1187/YkoF-like"/>
</dbReference>
<proteinExistence type="inferred from homology"/>
<dbReference type="Proteomes" id="UP001212152">
    <property type="component" value="Unassembled WGS sequence"/>
</dbReference>
<feature type="domain" description="Thiamine-binding protein" evidence="2">
    <location>
        <begin position="5"/>
        <end position="100"/>
    </location>
</feature>
<dbReference type="Gene3D" id="3.30.70.930">
    <property type="match status" value="1"/>
</dbReference>
<comment type="caution">
    <text evidence="3">The sequence shown here is derived from an EMBL/GenBank/DDBJ whole genome shotgun (WGS) entry which is preliminary data.</text>
</comment>
<reference evidence="3" key="1">
    <citation type="submission" date="2020-05" db="EMBL/GenBank/DDBJ databases">
        <title>Phylogenomic resolution of chytrid fungi.</title>
        <authorList>
            <person name="Stajich J.E."/>
            <person name="Amses K."/>
            <person name="Simmons R."/>
            <person name="Seto K."/>
            <person name="Myers J."/>
            <person name="Bonds A."/>
            <person name="Quandt C.A."/>
            <person name="Barry K."/>
            <person name="Liu P."/>
            <person name="Grigoriev I."/>
            <person name="Longcore J.E."/>
            <person name="James T.Y."/>
        </authorList>
    </citation>
    <scope>NUCLEOTIDE SEQUENCE</scope>
    <source>
        <strain evidence="3">JEL0379</strain>
    </source>
</reference>
<accession>A0AAD5TT08</accession>
<gene>
    <name evidence="3" type="ORF">HDU87_000697</name>
</gene>
<dbReference type="InterPro" id="IPR051614">
    <property type="entry name" value="UPF0045_domain"/>
</dbReference>
<protein>
    <recommendedName>
        <fullName evidence="2">Thiamine-binding protein domain-containing protein</fullName>
    </recommendedName>
</protein>
<organism evidence="3 4">
    <name type="scientific">Geranomyces variabilis</name>
    <dbReference type="NCBI Taxonomy" id="109894"/>
    <lineage>
        <taxon>Eukaryota</taxon>
        <taxon>Fungi</taxon>
        <taxon>Fungi incertae sedis</taxon>
        <taxon>Chytridiomycota</taxon>
        <taxon>Chytridiomycota incertae sedis</taxon>
        <taxon>Chytridiomycetes</taxon>
        <taxon>Spizellomycetales</taxon>
        <taxon>Powellomycetaceae</taxon>
        <taxon>Geranomyces</taxon>
    </lineage>
</organism>
<dbReference type="AlphaFoldDB" id="A0AAD5TT08"/>
<name>A0AAD5TT08_9FUNG</name>
<dbReference type="Pfam" id="PF01910">
    <property type="entry name" value="Thiamine_BP"/>
    <property type="match status" value="1"/>
</dbReference>
<sequence length="108" mass="11871">MKVVADFCLIPLGVGNSLTKYVAVVQRILANAAEQKKISYLMHSCGTNIEGEWDEVMGVIKNCHEKMHNEHGAPRVHTTVRIGTRTDKSSSIAEKVASVQAELKKHEG</sequence>
<evidence type="ECO:0000256" key="1">
    <source>
        <dbReference type="ARBA" id="ARBA00010272"/>
    </source>
</evidence>
<evidence type="ECO:0000313" key="3">
    <source>
        <dbReference type="EMBL" id="KAJ3181679.1"/>
    </source>
</evidence>
<evidence type="ECO:0000259" key="2">
    <source>
        <dbReference type="Pfam" id="PF01910"/>
    </source>
</evidence>
<evidence type="ECO:0000313" key="4">
    <source>
        <dbReference type="Proteomes" id="UP001212152"/>
    </source>
</evidence>
<dbReference type="PANTHER" id="PTHR33777:SF1">
    <property type="entry name" value="UPF0045 PROTEIN ECM15"/>
    <property type="match status" value="1"/>
</dbReference>
<dbReference type="PANTHER" id="PTHR33777">
    <property type="entry name" value="UPF0045 PROTEIN ECM15"/>
    <property type="match status" value="1"/>
</dbReference>
<dbReference type="EMBL" id="JADGJQ010000011">
    <property type="protein sequence ID" value="KAJ3181679.1"/>
    <property type="molecule type" value="Genomic_DNA"/>
</dbReference>
<comment type="similarity">
    <text evidence="1">Belongs to the UPF0045 family.</text>
</comment>
<dbReference type="GO" id="GO:0005829">
    <property type="term" value="C:cytosol"/>
    <property type="evidence" value="ECO:0007669"/>
    <property type="project" value="TreeGrafter"/>
</dbReference>
<keyword evidence="4" id="KW-1185">Reference proteome</keyword>
<dbReference type="InterPro" id="IPR002767">
    <property type="entry name" value="Thiamine_BP"/>
</dbReference>
<dbReference type="NCBIfam" id="TIGR00106">
    <property type="entry name" value="MTH1187 family thiamine-binding protein"/>
    <property type="match status" value="1"/>
</dbReference>